<gene>
    <name evidence="1" type="ORF">ADFLV_1499</name>
</gene>
<dbReference type="EMBL" id="CP053835">
    <property type="protein sequence ID" value="QKF77523.1"/>
    <property type="molecule type" value="Genomic_DNA"/>
</dbReference>
<dbReference type="GO" id="GO:0015035">
    <property type="term" value="F:protein-disulfide reductase activity"/>
    <property type="evidence" value="ECO:0007669"/>
    <property type="project" value="InterPro"/>
</dbReference>
<name>A0AAE7BFC2_9BACT</name>
<reference evidence="1 2" key="1">
    <citation type="submission" date="2020-05" db="EMBL/GenBank/DDBJ databases">
        <title>Complete genome sequencing of Campylobacter and Arcobacter type strains.</title>
        <authorList>
            <person name="Miller W.G."/>
            <person name="Yee E."/>
        </authorList>
    </citation>
    <scope>NUCLEOTIDE SEQUENCE [LARGE SCALE GENOMIC DNA]</scope>
    <source>
        <strain evidence="1 2">LMG 25694</strain>
    </source>
</reference>
<evidence type="ECO:0008006" key="3">
    <source>
        <dbReference type="Google" id="ProtNLM"/>
    </source>
</evidence>
<dbReference type="KEGG" id="adz:ADFLV_1499"/>
<dbReference type="Proteomes" id="UP000503313">
    <property type="component" value="Chromosome"/>
</dbReference>
<organism evidence="1 2">
    <name type="scientific">Arcobacter defluvii</name>
    <dbReference type="NCBI Taxonomy" id="873191"/>
    <lineage>
        <taxon>Bacteria</taxon>
        <taxon>Pseudomonadati</taxon>
        <taxon>Campylobacterota</taxon>
        <taxon>Epsilonproteobacteria</taxon>
        <taxon>Campylobacterales</taxon>
        <taxon>Arcobacteraceae</taxon>
        <taxon>Arcobacter</taxon>
    </lineage>
</organism>
<accession>A0AAE7BFC2</accession>
<dbReference type="AlphaFoldDB" id="A0AAE7BFC2"/>
<proteinExistence type="predicted"/>
<protein>
    <recommendedName>
        <fullName evidence="3">DUF393 domain-containing protein</fullName>
    </recommendedName>
</protein>
<dbReference type="InterPro" id="IPR007263">
    <property type="entry name" value="DCC1-like"/>
</dbReference>
<sequence>MKMKTNQIIIFYDEECPFCKNYTNFLKLKKSFDLKLIDARKNKIELENICKNLDINDGFIVVYENHCFQGAKALEFLNSAVDKTTILGKLHFFFAYDNTFSKFLYKILFILRKFILFILRKDSKI</sequence>
<evidence type="ECO:0000313" key="1">
    <source>
        <dbReference type="EMBL" id="QKF77523.1"/>
    </source>
</evidence>
<dbReference type="Pfam" id="PF04134">
    <property type="entry name" value="DCC1-like"/>
    <property type="match status" value="1"/>
</dbReference>
<keyword evidence="2" id="KW-1185">Reference proteome</keyword>
<evidence type="ECO:0000313" key="2">
    <source>
        <dbReference type="Proteomes" id="UP000503313"/>
    </source>
</evidence>